<reference evidence="1 2" key="1">
    <citation type="submission" date="2021-06" db="EMBL/GenBank/DDBJ databases">
        <title>Caerostris extrusa draft genome.</title>
        <authorList>
            <person name="Kono N."/>
            <person name="Arakawa K."/>
        </authorList>
    </citation>
    <scope>NUCLEOTIDE SEQUENCE [LARGE SCALE GENOMIC DNA]</scope>
</reference>
<dbReference type="Proteomes" id="UP001054945">
    <property type="component" value="Unassembled WGS sequence"/>
</dbReference>
<comment type="caution">
    <text evidence="1">The sequence shown here is derived from an EMBL/GenBank/DDBJ whole genome shotgun (WGS) entry which is preliminary data.</text>
</comment>
<proteinExistence type="predicted"/>
<dbReference type="EMBL" id="BPLR01001350">
    <property type="protein sequence ID" value="GIZ01797.1"/>
    <property type="molecule type" value="Genomic_DNA"/>
</dbReference>
<keyword evidence="2" id="KW-1185">Reference proteome</keyword>
<dbReference type="AlphaFoldDB" id="A0AAV4Y3G5"/>
<accession>A0AAV4Y3G5</accession>
<evidence type="ECO:0000313" key="1">
    <source>
        <dbReference type="EMBL" id="GIZ01797.1"/>
    </source>
</evidence>
<protein>
    <submittedName>
        <fullName evidence="1">Uncharacterized protein</fullName>
    </submittedName>
</protein>
<evidence type="ECO:0000313" key="2">
    <source>
        <dbReference type="Proteomes" id="UP001054945"/>
    </source>
</evidence>
<gene>
    <name evidence="1" type="ORF">CEXT_237571</name>
</gene>
<name>A0AAV4Y3G5_CAEEX</name>
<organism evidence="1 2">
    <name type="scientific">Caerostris extrusa</name>
    <name type="common">Bark spider</name>
    <name type="synonym">Caerostris bankana</name>
    <dbReference type="NCBI Taxonomy" id="172846"/>
    <lineage>
        <taxon>Eukaryota</taxon>
        <taxon>Metazoa</taxon>
        <taxon>Ecdysozoa</taxon>
        <taxon>Arthropoda</taxon>
        <taxon>Chelicerata</taxon>
        <taxon>Arachnida</taxon>
        <taxon>Araneae</taxon>
        <taxon>Araneomorphae</taxon>
        <taxon>Entelegynae</taxon>
        <taxon>Araneoidea</taxon>
        <taxon>Araneidae</taxon>
        <taxon>Caerostris</taxon>
    </lineage>
</organism>
<sequence>MTMEAYLPGSCQPAILIASDGSGISLTLGPEVHRQTCALQPNRPSALTLRGSFVSQHCRQVHFDPVQESSSAVVLV</sequence>